<dbReference type="InterPro" id="IPR050281">
    <property type="entry name" value="Flavin_monoamine_oxidase"/>
</dbReference>
<dbReference type="PANTHER" id="PTHR10742">
    <property type="entry name" value="FLAVIN MONOAMINE OXIDASE"/>
    <property type="match status" value="1"/>
</dbReference>
<evidence type="ECO:0000313" key="2">
    <source>
        <dbReference type="EMBL" id="GAA5063769.1"/>
    </source>
</evidence>
<comment type="caution">
    <text evidence="2">The sequence shown here is derived from an EMBL/GenBank/DDBJ whole genome shotgun (WGS) entry which is preliminary data.</text>
</comment>
<evidence type="ECO:0000313" key="3">
    <source>
        <dbReference type="Proteomes" id="UP001500603"/>
    </source>
</evidence>
<feature type="domain" description="Amine oxidase" evidence="1">
    <location>
        <begin position="247"/>
        <end position="432"/>
    </location>
</feature>
<name>A0ABP9KQE2_9NOCA</name>
<organism evidence="2 3">
    <name type="scientific">Nocardia callitridis</name>
    <dbReference type="NCBI Taxonomy" id="648753"/>
    <lineage>
        <taxon>Bacteria</taxon>
        <taxon>Bacillati</taxon>
        <taxon>Actinomycetota</taxon>
        <taxon>Actinomycetes</taxon>
        <taxon>Mycobacteriales</taxon>
        <taxon>Nocardiaceae</taxon>
        <taxon>Nocardia</taxon>
    </lineage>
</organism>
<proteinExistence type="predicted"/>
<dbReference type="PRINTS" id="PR00419">
    <property type="entry name" value="ADXRDTASE"/>
</dbReference>
<feature type="domain" description="Amine oxidase" evidence="1">
    <location>
        <begin position="29"/>
        <end position="104"/>
    </location>
</feature>
<keyword evidence="3" id="KW-1185">Reference proteome</keyword>
<sequence>MHRRSGCGDRAHVSTAGRWDVVTGRRSTAVPEPVSFLRTSWSTDPFALCSYSFQTPSCLGVDMRTLLAEPVADRVFFAGEATSVDAPATTRGALESGRRAAREIRRTARAGARIVVVGAGFAGLGCADALERFGFDVRVVEARDRVGGRVWTRRIAGAPVELGASWIHGAARNPIGALLRRSRGRGYEVDYDDIVGRDEAAMAELGEHLEALDDVEDPDMTAVSALLPDPLPAGLRYATSVAYAQEYGCEPSELAVAADQGWFGTGRGADLLLLDGYDRLIAHLQNRRVVHTNTPVTAISHTATGVRLDLAIGAHLDADAVVVTVPIGVLKSSAIRFTPALPERKQEAIAALGAGLLDKLWLEFESAFWDSTAEFIEWRDPDSPGLWSVWLNGHAVFGKPLLLGFNGGQHARALADASDRAVVASALTALGRRFA</sequence>
<dbReference type="RefSeq" id="WP_345498169.1">
    <property type="nucleotide sequence ID" value="NZ_BAABJM010000005.1"/>
</dbReference>
<gene>
    <name evidence="2" type="ORF">GCM10023318_48930</name>
</gene>
<dbReference type="InterPro" id="IPR036188">
    <property type="entry name" value="FAD/NAD-bd_sf"/>
</dbReference>
<protein>
    <recommendedName>
        <fullName evidence="1">Amine oxidase domain-containing protein</fullName>
    </recommendedName>
</protein>
<dbReference type="PANTHER" id="PTHR10742:SF410">
    <property type="entry name" value="LYSINE-SPECIFIC HISTONE DEMETHYLASE 2"/>
    <property type="match status" value="1"/>
</dbReference>
<dbReference type="Proteomes" id="UP001500603">
    <property type="component" value="Unassembled WGS sequence"/>
</dbReference>
<dbReference type="InterPro" id="IPR002937">
    <property type="entry name" value="Amino_oxidase"/>
</dbReference>
<dbReference type="Gene3D" id="3.50.50.60">
    <property type="entry name" value="FAD/NAD(P)-binding domain"/>
    <property type="match status" value="2"/>
</dbReference>
<reference evidence="3" key="1">
    <citation type="journal article" date="2019" name="Int. J. Syst. Evol. Microbiol.">
        <title>The Global Catalogue of Microorganisms (GCM) 10K type strain sequencing project: providing services to taxonomists for standard genome sequencing and annotation.</title>
        <authorList>
            <consortium name="The Broad Institute Genomics Platform"/>
            <consortium name="The Broad Institute Genome Sequencing Center for Infectious Disease"/>
            <person name="Wu L."/>
            <person name="Ma J."/>
        </authorList>
    </citation>
    <scope>NUCLEOTIDE SEQUENCE [LARGE SCALE GENOMIC DNA]</scope>
    <source>
        <strain evidence="3">JCM 18298</strain>
    </source>
</reference>
<accession>A0ABP9KQE2</accession>
<dbReference type="SUPFAM" id="SSF51905">
    <property type="entry name" value="FAD/NAD(P)-binding domain"/>
    <property type="match status" value="2"/>
</dbReference>
<dbReference type="Pfam" id="PF01593">
    <property type="entry name" value="Amino_oxidase"/>
    <property type="match status" value="3"/>
</dbReference>
<feature type="domain" description="Amine oxidase" evidence="1">
    <location>
        <begin position="121"/>
        <end position="181"/>
    </location>
</feature>
<dbReference type="SUPFAM" id="SSF54373">
    <property type="entry name" value="FAD-linked reductases, C-terminal domain"/>
    <property type="match status" value="1"/>
</dbReference>
<dbReference type="Gene3D" id="3.90.660.10">
    <property type="match status" value="1"/>
</dbReference>
<dbReference type="EMBL" id="BAABJM010000005">
    <property type="protein sequence ID" value="GAA5063769.1"/>
    <property type="molecule type" value="Genomic_DNA"/>
</dbReference>
<evidence type="ECO:0000259" key="1">
    <source>
        <dbReference type="Pfam" id="PF01593"/>
    </source>
</evidence>